<protein>
    <submittedName>
        <fullName evidence="2">Uncharacterized protein</fullName>
    </submittedName>
</protein>
<evidence type="ECO:0000313" key="2">
    <source>
        <dbReference type="EMBL" id="MBS7527833.1"/>
    </source>
</evidence>
<keyword evidence="1" id="KW-0812">Transmembrane</keyword>
<keyword evidence="1" id="KW-0472">Membrane</keyword>
<dbReference type="RefSeq" id="WP_213237693.1">
    <property type="nucleotide sequence ID" value="NZ_JAHBCL010000026.1"/>
</dbReference>
<dbReference type="EMBL" id="JAHBCL010000026">
    <property type="protein sequence ID" value="MBS7527833.1"/>
    <property type="molecule type" value="Genomic_DNA"/>
</dbReference>
<name>A0ABS5PRP7_9FIRM</name>
<gene>
    <name evidence="2" type="ORF">KHM83_14205</name>
</gene>
<feature type="transmembrane region" description="Helical" evidence="1">
    <location>
        <begin position="6"/>
        <end position="24"/>
    </location>
</feature>
<sequence length="48" mass="5272">MNDSWSLMLYLSYLSIFIGIAALIKAKVPFLNAMSCQPLSSLDSLVCC</sequence>
<accession>A0ABS5PRP7</accession>
<dbReference type="Proteomes" id="UP000746471">
    <property type="component" value="Unassembled WGS sequence"/>
</dbReference>
<proteinExistence type="predicted"/>
<comment type="caution">
    <text evidence="2">The sequence shown here is derived from an EMBL/GenBank/DDBJ whole genome shotgun (WGS) entry which is preliminary data.</text>
</comment>
<reference evidence="2 3" key="1">
    <citation type="submission" date="2021-05" db="EMBL/GenBank/DDBJ databases">
        <title>Fusibacter ferrireducens sp. nov., an anaerobic, sulfur- and Fe-reducing bacterium isolated from the mangrove sediment.</title>
        <authorList>
            <person name="Qiu D."/>
        </authorList>
    </citation>
    <scope>NUCLEOTIDE SEQUENCE [LARGE SCALE GENOMIC DNA]</scope>
    <source>
        <strain evidence="2 3">DSM 12116</strain>
    </source>
</reference>
<evidence type="ECO:0000313" key="3">
    <source>
        <dbReference type="Proteomes" id="UP000746471"/>
    </source>
</evidence>
<keyword evidence="3" id="KW-1185">Reference proteome</keyword>
<evidence type="ECO:0000256" key="1">
    <source>
        <dbReference type="SAM" id="Phobius"/>
    </source>
</evidence>
<keyword evidence="1" id="KW-1133">Transmembrane helix</keyword>
<organism evidence="2 3">
    <name type="scientific">Fusibacter paucivorans</name>
    <dbReference type="NCBI Taxonomy" id="76009"/>
    <lineage>
        <taxon>Bacteria</taxon>
        <taxon>Bacillati</taxon>
        <taxon>Bacillota</taxon>
        <taxon>Clostridia</taxon>
        <taxon>Eubacteriales</taxon>
        <taxon>Eubacteriales Family XII. Incertae Sedis</taxon>
        <taxon>Fusibacter</taxon>
    </lineage>
</organism>